<reference evidence="19 20" key="1">
    <citation type="submission" date="2016-10" db="EMBL/GenBank/DDBJ databases">
        <authorList>
            <person name="de Groot N.N."/>
        </authorList>
    </citation>
    <scope>NUCLEOTIDE SEQUENCE [LARGE SCALE GENOMIC DNA]</scope>
    <source>
        <strain evidence="19 20">DSM 18180</strain>
    </source>
</reference>
<dbReference type="Pfam" id="PF02163">
    <property type="entry name" value="Peptidase_M50"/>
    <property type="match status" value="1"/>
</dbReference>
<keyword evidence="13 14" id="KW-0472">Membrane</keyword>
<evidence type="ECO:0000256" key="2">
    <source>
        <dbReference type="ARBA" id="ARBA00007931"/>
    </source>
</evidence>
<keyword evidence="3" id="KW-1003">Cell membrane</keyword>
<evidence type="ECO:0000256" key="15">
    <source>
        <dbReference type="PIRSR" id="PIRSR006404-1"/>
    </source>
</evidence>
<evidence type="ECO:0000256" key="3">
    <source>
        <dbReference type="ARBA" id="ARBA00022475"/>
    </source>
</evidence>
<comment type="subcellular location">
    <subcellularLocation>
        <location evidence="1">Cell membrane</location>
        <topology evidence="1">Multi-pass membrane protein</topology>
    </subcellularLocation>
</comment>
<keyword evidence="11 14" id="KW-0482">Metalloprotease</keyword>
<dbReference type="CDD" id="cd06164">
    <property type="entry name" value="S2P-M50_SpoIVFB_CBS"/>
    <property type="match status" value="1"/>
</dbReference>
<feature type="binding site" evidence="16">
    <location>
        <position position="175"/>
    </location>
    <ligand>
        <name>Zn(2+)</name>
        <dbReference type="ChEBI" id="CHEBI:29105"/>
        <note>catalytic</note>
    </ligand>
</feature>
<dbReference type="PROSITE" id="PS51371">
    <property type="entry name" value="CBS"/>
    <property type="match status" value="1"/>
</dbReference>
<evidence type="ECO:0000256" key="13">
    <source>
        <dbReference type="ARBA" id="ARBA00023136"/>
    </source>
</evidence>
<comment type="similarity">
    <text evidence="2 14">Belongs to the peptidase M50B family.</text>
</comment>
<comment type="caution">
    <text evidence="14">Lacks conserved residue(s) required for the propagation of feature annotation.</text>
</comment>
<dbReference type="PANTHER" id="PTHR39188">
    <property type="entry name" value="MEMBRANE-ASSOCIATED ZINC METALLOPROTEASE M50B"/>
    <property type="match status" value="1"/>
</dbReference>
<evidence type="ECO:0000256" key="4">
    <source>
        <dbReference type="ARBA" id="ARBA00022670"/>
    </source>
</evidence>
<evidence type="ECO:0000256" key="16">
    <source>
        <dbReference type="PIRSR" id="PIRSR006404-2"/>
    </source>
</evidence>
<evidence type="ECO:0000256" key="14">
    <source>
        <dbReference type="PIRNR" id="PIRNR006404"/>
    </source>
</evidence>
<evidence type="ECO:0000256" key="8">
    <source>
        <dbReference type="ARBA" id="ARBA00022801"/>
    </source>
</evidence>
<feature type="active site" evidence="15">
    <location>
        <position position="67"/>
    </location>
</feature>
<dbReference type="GO" id="GO:0008237">
    <property type="term" value="F:metallopeptidase activity"/>
    <property type="evidence" value="ECO:0007669"/>
    <property type="project" value="UniProtKB-UniRule"/>
</dbReference>
<dbReference type="AlphaFoldDB" id="A0A1K2IIQ3"/>
<feature type="binding site" evidence="16">
    <location>
        <position position="66"/>
    </location>
    <ligand>
        <name>Zn(2+)</name>
        <dbReference type="ChEBI" id="CHEBI:29105"/>
        <note>catalytic</note>
    </ligand>
</feature>
<comment type="cofactor">
    <cofactor evidence="14 16">
        <name>Zn(2+)</name>
        <dbReference type="ChEBI" id="CHEBI:29105"/>
    </cofactor>
    <text evidence="14 16">Binds 1 zinc ion per subunit.</text>
</comment>
<dbReference type="Proteomes" id="UP000182544">
    <property type="component" value="Unassembled WGS sequence"/>
</dbReference>
<dbReference type="PIRSF" id="PIRSF006404">
    <property type="entry name" value="UCP006404_Pept_M50_CBS"/>
    <property type="match status" value="1"/>
</dbReference>
<evidence type="ECO:0000256" key="9">
    <source>
        <dbReference type="ARBA" id="ARBA00022833"/>
    </source>
</evidence>
<dbReference type="EMBL" id="FPKV01000002">
    <property type="protein sequence ID" value="SFZ92300.1"/>
    <property type="molecule type" value="Genomic_DNA"/>
</dbReference>
<evidence type="ECO:0000256" key="6">
    <source>
        <dbReference type="ARBA" id="ARBA00022723"/>
    </source>
</evidence>
<evidence type="ECO:0000256" key="10">
    <source>
        <dbReference type="ARBA" id="ARBA00022989"/>
    </source>
</evidence>
<sequence length="368" mass="41463">MVYSIYKMKANLNLGTVFGIKIKVHWTFFFLIAWIVFSELKRGSTTNSILFNIALIFAVFACVVLHELGHALTAKRFGISTTKITLLPIGGLASLERIPESPKEELLVTLAGPLVNIIIALIIYFIVPVNEFMHLNFTETFEVLMSLTFKNFLFFLFIVNIGLVVFNIIPAFPMDGGRILRAILAMKMNRVKATQIASSIGQFIAVIFLLLGLLYNPFLVLIALFIFLGAYGENQIVQHLALLKGHNVEDAMIINMTTFSPEDSIDLVVNKIISSTEANFIVLKDYEIKGILYHKNIIDNSNKNVLVKDVMDTDFKTVKHTDDLKEIYNIVFTKEKSFIPVVNKEKLVGVIDATNLNEYILLQAKLSY</sequence>
<evidence type="ECO:0000256" key="5">
    <source>
        <dbReference type="ARBA" id="ARBA00022692"/>
    </source>
</evidence>
<feature type="domain" description="CBS" evidence="18">
    <location>
        <begin position="311"/>
        <end position="366"/>
    </location>
</feature>
<organism evidence="19 20">
    <name type="scientific">Flaviramulus basaltis</name>
    <dbReference type="NCBI Taxonomy" id="369401"/>
    <lineage>
        <taxon>Bacteria</taxon>
        <taxon>Pseudomonadati</taxon>
        <taxon>Bacteroidota</taxon>
        <taxon>Flavobacteriia</taxon>
        <taxon>Flavobacteriales</taxon>
        <taxon>Flavobacteriaceae</taxon>
        <taxon>Flaviramulus</taxon>
    </lineage>
</organism>
<evidence type="ECO:0000259" key="18">
    <source>
        <dbReference type="PROSITE" id="PS51371"/>
    </source>
</evidence>
<dbReference type="Pfam" id="PF00571">
    <property type="entry name" value="CBS"/>
    <property type="match status" value="1"/>
</dbReference>
<keyword evidence="8 14" id="KW-0378">Hydrolase</keyword>
<evidence type="ECO:0000313" key="19">
    <source>
        <dbReference type="EMBL" id="SFZ92300.1"/>
    </source>
</evidence>
<evidence type="ECO:0000256" key="7">
    <source>
        <dbReference type="ARBA" id="ARBA00022737"/>
    </source>
</evidence>
<feature type="transmembrane region" description="Helical" evidence="14">
    <location>
        <begin position="106"/>
        <end position="127"/>
    </location>
</feature>
<dbReference type="InterPro" id="IPR000644">
    <property type="entry name" value="CBS_dom"/>
</dbReference>
<evidence type="ECO:0000256" key="11">
    <source>
        <dbReference type="ARBA" id="ARBA00023049"/>
    </source>
</evidence>
<dbReference type="SMART" id="SM00116">
    <property type="entry name" value="CBS"/>
    <property type="match status" value="2"/>
</dbReference>
<keyword evidence="7" id="KW-0677">Repeat</keyword>
<dbReference type="InterPro" id="IPR016483">
    <property type="entry name" value="UCP006404_Pept_M50_CBS"/>
</dbReference>
<protein>
    <recommendedName>
        <fullName evidence="14">Zinc metalloprotease</fullName>
    </recommendedName>
</protein>
<dbReference type="GO" id="GO:0006508">
    <property type="term" value="P:proteolysis"/>
    <property type="evidence" value="ECO:0007669"/>
    <property type="project" value="UniProtKB-KW"/>
</dbReference>
<feature type="binding site" evidence="16">
    <location>
        <position position="70"/>
    </location>
    <ligand>
        <name>Zn(2+)</name>
        <dbReference type="ChEBI" id="CHEBI:29105"/>
        <note>catalytic</note>
    </ligand>
</feature>
<evidence type="ECO:0000313" key="20">
    <source>
        <dbReference type="Proteomes" id="UP000182544"/>
    </source>
</evidence>
<dbReference type="GO" id="GO:0046872">
    <property type="term" value="F:metal ion binding"/>
    <property type="evidence" value="ECO:0007669"/>
    <property type="project" value="UniProtKB-UniRule"/>
</dbReference>
<keyword evidence="20" id="KW-1185">Reference proteome</keyword>
<evidence type="ECO:0000256" key="12">
    <source>
        <dbReference type="ARBA" id="ARBA00023122"/>
    </source>
</evidence>
<name>A0A1K2IIQ3_9FLAO</name>
<keyword evidence="12 17" id="KW-0129">CBS domain</keyword>
<keyword evidence="9 14" id="KW-0862">Zinc</keyword>
<keyword evidence="6 14" id="KW-0479">Metal-binding</keyword>
<dbReference type="InterPro" id="IPR046342">
    <property type="entry name" value="CBS_dom_sf"/>
</dbReference>
<keyword evidence="4 14" id="KW-0645">Protease</keyword>
<feature type="transmembrane region" description="Helical" evidence="14">
    <location>
        <begin position="12"/>
        <end position="37"/>
    </location>
</feature>
<dbReference type="InterPro" id="IPR008915">
    <property type="entry name" value="Peptidase_M50"/>
</dbReference>
<keyword evidence="10 14" id="KW-1133">Transmembrane helix</keyword>
<dbReference type="SUPFAM" id="SSF54631">
    <property type="entry name" value="CBS-domain pair"/>
    <property type="match status" value="1"/>
</dbReference>
<dbReference type="GO" id="GO:0005886">
    <property type="term" value="C:plasma membrane"/>
    <property type="evidence" value="ECO:0007669"/>
    <property type="project" value="UniProtKB-SubCell"/>
</dbReference>
<feature type="transmembrane region" description="Helical" evidence="14">
    <location>
        <begin position="152"/>
        <end position="172"/>
    </location>
</feature>
<keyword evidence="5 14" id="KW-0812">Transmembrane</keyword>
<evidence type="ECO:0000256" key="17">
    <source>
        <dbReference type="PROSITE-ProRule" id="PRU00703"/>
    </source>
</evidence>
<proteinExistence type="inferred from homology"/>
<dbReference type="Gene3D" id="3.10.580.10">
    <property type="entry name" value="CBS-domain"/>
    <property type="match status" value="1"/>
</dbReference>
<dbReference type="STRING" id="369401.SAMN05428642_102643"/>
<dbReference type="PANTHER" id="PTHR39188:SF3">
    <property type="entry name" value="STAGE IV SPORULATION PROTEIN FB"/>
    <property type="match status" value="1"/>
</dbReference>
<accession>A0A1K2IIQ3</accession>
<gene>
    <name evidence="19" type="ORF">SAMN05428642_102643</name>
</gene>
<evidence type="ECO:0000256" key="1">
    <source>
        <dbReference type="ARBA" id="ARBA00004651"/>
    </source>
</evidence>
<feature type="transmembrane region" description="Helical" evidence="14">
    <location>
        <begin position="49"/>
        <end position="68"/>
    </location>
</feature>